<evidence type="ECO:0000256" key="1">
    <source>
        <dbReference type="ARBA" id="ARBA00022801"/>
    </source>
</evidence>
<comment type="similarity">
    <text evidence="2">Belongs to the 2H phosphoesterase superfamily. ThpR family.</text>
</comment>
<protein>
    <recommendedName>
        <fullName evidence="2">RNA 2',3'-cyclic phosphodiesterase</fullName>
        <shortName evidence="2">RNA 2',3'-CPDase</shortName>
        <ecNumber evidence="2">3.1.4.58</ecNumber>
    </recommendedName>
</protein>
<dbReference type="InterPro" id="IPR004175">
    <property type="entry name" value="RNA_CPDase"/>
</dbReference>
<keyword evidence="4" id="KW-1185">Reference proteome</keyword>
<comment type="caution">
    <text evidence="3">The sequence shown here is derived from an EMBL/GenBank/DDBJ whole genome shotgun (WGS) entry which is preliminary data.</text>
</comment>
<organism evidence="3 4">
    <name type="scientific">Robertmurraya siralis</name>
    <dbReference type="NCBI Taxonomy" id="77777"/>
    <lineage>
        <taxon>Bacteria</taxon>
        <taxon>Bacillati</taxon>
        <taxon>Bacillota</taxon>
        <taxon>Bacilli</taxon>
        <taxon>Bacillales</taxon>
        <taxon>Bacillaceae</taxon>
        <taxon>Robertmurraya</taxon>
    </lineage>
</organism>
<dbReference type="AlphaFoldDB" id="A0A919WE24"/>
<dbReference type="GO" id="GO:0004113">
    <property type="term" value="F:2',3'-cyclic-nucleotide 3'-phosphodiesterase activity"/>
    <property type="evidence" value="ECO:0007669"/>
    <property type="project" value="InterPro"/>
</dbReference>
<feature type="short sequence motif" description="HXTX 1" evidence="2">
    <location>
        <begin position="44"/>
        <end position="47"/>
    </location>
</feature>
<dbReference type="NCBIfam" id="TIGR02258">
    <property type="entry name" value="2_5_ligase"/>
    <property type="match status" value="1"/>
</dbReference>
<accession>A0A919WE24</accession>
<sequence>MERTPHFFYALKLPQDAKAFLMRTSDRLRNELPFNRWVHEEDYHITLAFLGSATKEQLEASLTNVARELTIHSPFSLTIQDFGVFGKGDSPRIFWARLEKEEKLLQLRNSVYQSCIQAGFKLETREFQPHITLARKWQGEQPFSKVFLTGNVPFTFQANEIVLYETHVEQTPKYEIKESFFLNKLC</sequence>
<dbReference type="OrthoDB" id="9789350at2"/>
<evidence type="ECO:0000256" key="2">
    <source>
        <dbReference type="HAMAP-Rule" id="MF_01940"/>
    </source>
</evidence>
<feature type="short sequence motif" description="HXTX 2" evidence="2">
    <location>
        <begin position="130"/>
        <end position="133"/>
    </location>
</feature>
<comment type="catalytic activity">
    <reaction evidence="2">
        <text>a 3'-end 2',3'-cyclophospho-ribonucleotide-RNA + H2O = a 3'-end 2'-phospho-ribonucleotide-RNA + H(+)</text>
        <dbReference type="Rhea" id="RHEA:11828"/>
        <dbReference type="Rhea" id="RHEA-COMP:10464"/>
        <dbReference type="Rhea" id="RHEA-COMP:17353"/>
        <dbReference type="ChEBI" id="CHEBI:15377"/>
        <dbReference type="ChEBI" id="CHEBI:15378"/>
        <dbReference type="ChEBI" id="CHEBI:83064"/>
        <dbReference type="ChEBI" id="CHEBI:173113"/>
        <dbReference type="EC" id="3.1.4.58"/>
    </reaction>
</comment>
<dbReference type="Proteomes" id="UP000682111">
    <property type="component" value="Unassembled WGS sequence"/>
</dbReference>
<dbReference type="InterPro" id="IPR009097">
    <property type="entry name" value="Cyclic_Pdiesterase"/>
</dbReference>
<dbReference type="EC" id="3.1.4.58" evidence="2"/>
<dbReference type="EMBL" id="BORC01000001">
    <property type="protein sequence ID" value="GIN60074.1"/>
    <property type="molecule type" value="Genomic_DNA"/>
</dbReference>
<evidence type="ECO:0000313" key="3">
    <source>
        <dbReference type="EMBL" id="GIN60074.1"/>
    </source>
</evidence>
<name>A0A919WE24_9BACI</name>
<dbReference type="Pfam" id="PF13563">
    <property type="entry name" value="2_5_RNA_ligase2"/>
    <property type="match status" value="1"/>
</dbReference>
<keyword evidence="1 2" id="KW-0378">Hydrolase</keyword>
<evidence type="ECO:0000313" key="4">
    <source>
        <dbReference type="Proteomes" id="UP000682111"/>
    </source>
</evidence>
<gene>
    <name evidence="3" type="ORF">J27TS8_00670</name>
</gene>
<proteinExistence type="inferred from homology"/>
<dbReference type="GO" id="GO:0008664">
    <property type="term" value="F:RNA 2',3'-cyclic 3'-phosphodiesterase activity"/>
    <property type="evidence" value="ECO:0007669"/>
    <property type="project" value="UniProtKB-EC"/>
</dbReference>
<dbReference type="RefSeq" id="WP_095312798.1">
    <property type="nucleotide sequence ID" value="NZ_BORC01000001.1"/>
</dbReference>
<feature type="active site" description="Proton acceptor" evidence="2">
    <location>
        <position position="130"/>
    </location>
</feature>
<dbReference type="PANTHER" id="PTHR35561">
    <property type="entry name" value="RNA 2',3'-CYCLIC PHOSPHODIESTERASE"/>
    <property type="match status" value="1"/>
</dbReference>
<dbReference type="SUPFAM" id="SSF55144">
    <property type="entry name" value="LigT-like"/>
    <property type="match status" value="1"/>
</dbReference>
<reference evidence="3" key="1">
    <citation type="submission" date="2021-03" db="EMBL/GenBank/DDBJ databases">
        <title>Antimicrobial resistance genes in bacteria isolated from Japanese honey, and their potential for conferring macrolide and lincosamide resistance in the American foulbrood pathogen Paenibacillus larvae.</title>
        <authorList>
            <person name="Okamoto M."/>
            <person name="Kumagai M."/>
            <person name="Kanamori H."/>
            <person name="Takamatsu D."/>
        </authorList>
    </citation>
    <scope>NUCLEOTIDE SEQUENCE</scope>
    <source>
        <strain evidence="3">J27TS8</strain>
    </source>
</reference>
<comment type="function">
    <text evidence="2">Hydrolyzes RNA 2',3'-cyclic phosphodiester to an RNA 2'-phosphomonoester.</text>
</comment>
<dbReference type="PANTHER" id="PTHR35561:SF1">
    <property type="entry name" value="RNA 2',3'-CYCLIC PHOSPHODIESTERASE"/>
    <property type="match status" value="1"/>
</dbReference>
<dbReference type="HAMAP" id="MF_01940">
    <property type="entry name" value="RNA_CPDase"/>
    <property type="match status" value="1"/>
</dbReference>
<feature type="active site" description="Proton donor" evidence="2">
    <location>
        <position position="44"/>
    </location>
</feature>
<dbReference type="Gene3D" id="3.90.1140.10">
    <property type="entry name" value="Cyclic phosphodiesterase"/>
    <property type="match status" value="1"/>
</dbReference>